<feature type="domain" description="Zn(2)-C6 fungal-type" evidence="7">
    <location>
        <begin position="36"/>
        <end position="65"/>
    </location>
</feature>
<proteinExistence type="predicted"/>
<keyword evidence="1" id="KW-0479">Metal-binding</keyword>
<dbReference type="EMBL" id="MU001823">
    <property type="protein sequence ID" value="KAF2796755.1"/>
    <property type="molecule type" value="Genomic_DNA"/>
</dbReference>
<feature type="compositionally biased region" description="Polar residues" evidence="6">
    <location>
        <begin position="734"/>
        <end position="754"/>
    </location>
</feature>
<dbReference type="GO" id="GO:0005634">
    <property type="term" value="C:nucleus"/>
    <property type="evidence" value="ECO:0007669"/>
    <property type="project" value="TreeGrafter"/>
</dbReference>
<dbReference type="PANTHER" id="PTHR47424:SF3">
    <property type="entry name" value="REGULATORY PROTEIN GAL4"/>
    <property type="match status" value="1"/>
</dbReference>
<keyword evidence="2" id="KW-0805">Transcription regulation</keyword>
<sequence>MPSSANSGTSQRGRTNSDADEQQTKRSKRGKYILKACTECQKRKVRCEGGPPCSRCVSRKRNCVIDWQHPAPHMGGREIGANKTMLSVPRPGALEGVSNSELLDRIMTVERQMTAVMANSPSKSSAEELYETPAHSIETATTDHRTPEPLLNVDDDDGHTFVGETSMLHALRQTEAQFDNLGAEFRPNSPLSNGRPLTPKFRSTVNINAEKNSRSWLRSILLSYGIVPDKTEYDTLLYVFFDELHILYPFLHPPTVRQTYNYLWQRSLLVSSDDLEQDGESRISVAIVFICLANGRCTASSRVDNADASHSAGWSLYSVATYLLRQFLDMAFDSAITLHGLQASSLMVLYLFRLDASEKAERILAHTISSAHILGLHRKATYSNMHAFEDEMFTRVWWCLYILDRRISLSAGRPFIIQDLNNDTRKPLNVSDDWLEQHKLTAATVSELENEIKIEALVARNTVIPYLEATISYSRAAGEVWKAVYGVDKAESCTPSIMCDYLDILLEKFDQSPPPYLQYRLSVPFEDQFSGLEWWQIKQCLFNHMRYSFLKVLIRRPGAPSNGLPPSTHDTITNEAVCAQLSSSIIDVFDKVPTNYPKYGFPFISYVMSATMILVSIVTKNPKLKDRYRKSIISAVQSMLYYCRKTWVSGKTIRTVSKLNRMVRSTLDEPTEKNLEKMQNRHVEEQGQRKNYSELKEGTVLAATRSSLPPLATTEASEQQFIPQYWHTPPSPLAVQQNNGTSPASTYSATSNIPIVSAQAHPTQPARRPSQPSESQIQQPGSILPTGEDILQTPFLWSPAALNNTFTDLPSWAMTDFDFEQAFSGSGNLRSTSFTTQDLLDFEDEYRWQNIF</sequence>
<feature type="region of interest" description="Disordered" evidence="6">
    <location>
        <begin position="727"/>
        <end position="785"/>
    </location>
</feature>
<dbReference type="GO" id="GO:0006351">
    <property type="term" value="P:DNA-templated transcription"/>
    <property type="evidence" value="ECO:0007669"/>
    <property type="project" value="InterPro"/>
</dbReference>
<keyword evidence="3" id="KW-0238">DNA-binding</keyword>
<dbReference type="PROSITE" id="PS50048">
    <property type="entry name" value="ZN2_CY6_FUNGAL_2"/>
    <property type="match status" value="1"/>
</dbReference>
<keyword evidence="9" id="KW-1185">Reference proteome</keyword>
<feature type="compositionally biased region" description="Low complexity" evidence="6">
    <location>
        <begin position="769"/>
        <end position="782"/>
    </location>
</feature>
<feature type="region of interest" description="Disordered" evidence="6">
    <location>
        <begin position="1"/>
        <end position="27"/>
    </location>
</feature>
<evidence type="ECO:0000256" key="4">
    <source>
        <dbReference type="ARBA" id="ARBA00023163"/>
    </source>
</evidence>
<dbReference type="InterPro" id="IPR051127">
    <property type="entry name" value="Fungal_SecMet_Regulators"/>
</dbReference>
<dbReference type="CDD" id="cd00067">
    <property type="entry name" value="GAL4"/>
    <property type="match status" value="1"/>
</dbReference>
<dbReference type="Proteomes" id="UP000799757">
    <property type="component" value="Unassembled WGS sequence"/>
</dbReference>
<keyword evidence="5" id="KW-0539">Nucleus</keyword>
<evidence type="ECO:0000256" key="3">
    <source>
        <dbReference type="ARBA" id="ARBA00023125"/>
    </source>
</evidence>
<name>A0A6A6XLG9_9PLEO</name>
<dbReference type="GO" id="GO:0000978">
    <property type="term" value="F:RNA polymerase II cis-regulatory region sequence-specific DNA binding"/>
    <property type="evidence" value="ECO:0007669"/>
    <property type="project" value="TreeGrafter"/>
</dbReference>
<dbReference type="InterPro" id="IPR007219">
    <property type="entry name" value="XnlR_reg_dom"/>
</dbReference>
<dbReference type="CDD" id="cd12148">
    <property type="entry name" value="fungal_TF_MHR"/>
    <property type="match status" value="1"/>
</dbReference>
<dbReference type="GO" id="GO:0000435">
    <property type="term" value="P:positive regulation of transcription from RNA polymerase II promoter by galactose"/>
    <property type="evidence" value="ECO:0007669"/>
    <property type="project" value="TreeGrafter"/>
</dbReference>
<dbReference type="Pfam" id="PF04082">
    <property type="entry name" value="Fungal_trans"/>
    <property type="match status" value="1"/>
</dbReference>
<reference evidence="8" key="1">
    <citation type="journal article" date="2020" name="Stud. Mycol.">
        <title>101 Dothideomycetes genomes: a test case for predicting lifestyles and emergence of pathogens.</title>
        <authorList>
            <person name="Haridas S."/>
            <person name="Albert R."/>
            <person name="Binder M."/>
            <person name="Bloem J."/>
            <person name="Labutti K."/>
            <person name="Salamov A."/>
            <person name="Andreopoulos B."/>
            <person name="Baker S."/>
            <person name="Barry K."/>
            <person name="Bills G."/>
            <person name="Bluhm B."/>
            <person name="Cannon C."/>
            <person name="Castanera R."/>
            <person name="Culley D."/>
            <person name="Daum C."/>
            <person name="Ezra D."/>
            <person name="Gonzalez J."/>
            <person name="Henrissat B."/>
            <person name="Kuo A."/>
            <person name="Liang C."/>
            <person name="Lipzen A."/>
            <person name="Lutzoni F."/>
            <person name="Magnuson J."/>
            <person name="Mondo S."/>
            <person name="Nolan M."/>
            <person name="Ohm R."/>
            <person name="Pangilinan J."/>
            <person name="Park H.-J."/>
            <person name="Ramirez L."/>
            <person name="Alfaro M."/>
            <person name="Sun H."/>
            <person name="Tritt A."/>
            <person name="Yoshinaga Y."/>
            <person name="Zwiers L.-H."/>
            <person name="Turgeon B."/>
            <person name="Goodwin S."/>
            <person name="Spatafora J."/>
            <person name="Crous P."/>
            <person name="Grigoriev I."/>
        </authorList>
    </citation>
    <scope>NUCLEOTIDE SEQUENCE</scope>
    <source>
        <strain evidence="8">CBS 109.77</strain>
    </source>
</reference>
<dbReference type="SMART" id="SM00906">
    <property type="entry name" value="Fungal_trans"/>
    <property type="match status" value="1"/>
</dbReference>
<dbReference type="InterPro" id="IPR036864">
    <property type="entry name" value="Zn2-C6_fun-type_DNA-bd_sf"/>
</dbReference>
<evidence type="ECO:0000256" key="6">
    <source>
        <dbReference type="SAM" id="MobiDB-lite"/>
    </source>
</evidence>
<gene>
    <name evidence="8" type="ORF">K505DRAFT_372971</name>
</gene>
<dbReference type="Gene3D" id="4.10.240.10">
    <property type="entry name" value="Zn(2)-C6 fungal-type DNA-binding domain"/>
    <property type="match status" value="1"/>
</dbReference>
<evidence type="ECO:0000256" key="2">
    <source>
        <dbReference type="ARBA" id="ARBA00023015"/>
    </source>
</evidence>
<dbReference type="InterPro" id="IPR001138">
    <property type="entry name" value="Zn2Cys6_DnaBD"/>
</dbReference>
<organism evidence="8 9">
    <name type="scientific">Melanomma pulvis-pyrius CBS 109.77</name>
    <dbReference type="NCBI Taxonomy" id="1314802"/>
    <lineage>
        <taxon>Eukaryota</taxon>
        <taxon>Fungi</taxon>
        <taxon>Dikarya</taxon>
        <taxon>Ascomycota</taxon>
        <taxon>Pezizomycotina</taxon>
        <taxon>Dothideomycetes</taxon>
        <taxon>Pleosporomycetidae</taxon>
        <taxon>Pleosporales</taxon>
        <taxon>Melanommataceae</taxon>
        <taxon>Melanomma</taxon>
    </lineage>
</organism>
<dbReference type="SUPFAM" id="SSF57701">
    <property type="entry name" value="Zn2/Cys6 DNA-binding domain"/>
    <property type="match status" value="1"/>
</dbReference>
<dbReference type="Pfam" id="PF00172">
    <property type="entry name" value="Zn_clus"/>
    <property type="match status" value="1"/>
</dbReference>
<evidence type="ECO:0000313" key="9">
    <source>
        <dbReference type="Proteomes" id="UP000799757"/>
    </source>
</evidence>
<accession>A0A6A6XLG9</accession>
<protein>
    <recommendedName>
        <fullName evidence="7">Zn(2)-C6 fungal-type domain-containing protein</fullName>
    </recommendedName>
</protein>
<feature type="compositionally biased region" description="Polar residues" evidence="6">
    <location>
        <begin position="1"/>
        <end position="16"/>
    </location>
</feature>
<dbReference type="SMART" id="SM00066">
    <property type="entry name" value="GAL4"/>
    <property type="match status" value="1"/>
</dbReference>
<evidence type="ECO:0000256" key="5">
    <source>
        <dbReference type="ARBA" id="ARBA00023242"/>
    </source>
</evidence>
<dbReference type="AlphaFoldDB" id="A0A6A6XLG9"/>
<keyword evidence="4" id="KW-0804">Transcription</keyword>
<evidence type="ECO:0000256" key="1">
    <source>
        <dbReference type="ARBA" id="ARBA00022723"/>
    </source>
</evidence>
<dbReference type="PANTHER" id="PTHR47424">
    <property type="entry name" value="REGULATORY PROTEIN GAL4"/>
    <property type="match status" value="1"/>
</dbReference>
<evidence type="ECO:0000313" key="8">
    <source>
        <dbReference type="EMBL" id="KAF2796755.1"/>
    </source>
</evidence>
<evidence type="ECO:0000259" key="7">
    <source>
        <dbReference type="PROSITE" id="PS50048"/>
    </source>
</evidence>
<dbReference type="GO" id="GO:0008270">
    <property type="term" value="F:zinc ion binding"/>
    <property type="evidence" value="ECO:0007669"/>
    <property type="project" value="InterPro"/>
</dbReference>
<dbReference type="OrthoDB" id="3798914at2759"/>
<dbReference type="GO" id="GO:0000981">
    <property type="term" value="F:DNA-binding transcription factor activity, RNA polymerase II-specific"/>
    <property type="evidence" value="ECO:0007669"/>
    <property type="project" value="InterPro"/>
</dbReference>